<evidence type="ECO:0000256" key="1">
    <source>
        <dbReference type="ARBA" id="ARBA00004651"/>
    </source>
</evidence>
<evidence type="ECO:0000313" key="9">
    <source>
        <dbReference type="Proteomes" id="UP000651482"/>
    </source>
</evidence>
<feature type="transmembrane region" description="Helical" evidence="7">
    <location>
        <begin position="12"/>
        <end position="34"/>
    </location>
</feature>
<dbReference type="EMBL" id="JACRSN010000003">
    <property type="protein sequence ID" value="MBC8533078.1"/>
    <property type="molecule type" value="Genomic_DNA"/>
</dbReference>
<dbReference type="GO" id="GO:0042910">
    <property type="term" value="F:xenobiotic transmembrane transporter activity"/>
    <property type="evidence" value="ECO:0007669"/>
    <property type="project" value="InterPro"/>
</dbReference>
<dbReference type="GO" id="GO:0005886">
    <property type="term" value="C:plasma membrane"/>
    <property type="evidence" value="ECO:0007669"/>
    <property type="project" value="UniProtKB-SubCell"/>
</dbReference>
<dbReference type="InterPro" id="IPR048279">
    <property type="entry name" value="MdtK-like"/>
</dbReference>
<accession>A0A926D7E9</accession>
<protein>
    <submittedName>
        <fullName evidence="8">MATE family efflux transporter</fullName>
    </submittedName>
</protein>
<keyword evidence="9" id="KW-1185">Reference proteome</keyword>
<feature type="transmembrane region" description="Helical" evidence="7">
    <location>
        <begin position="238"/>
        <end position="258"/>
    </location>
</feature>
<evidence type="ECO:0000313" key="8">
    <source>
        <dbReference type="EMBL" id="MBC8533078.1"/>
    </source>
</evidence>
<keyword evidence="4 7" id="KW-0812">Transmembrane</keyword>
<dbReference type="InterPro" id="IPR002528">
    <property type="entry name" value="MATE_fam"/>
</dbReference>
<feature type="transmembrane region" description="Helical" evidence="7">
    <location>
        <begin position="278"/>
        <end position="302"/>
    </location>
</feature>
<proteinExistence type="predicted"/>
<dbReference type="PANTHER" id="PTHR42925:SF2">
    <property type="entry name" value="NA+ DRIVEN MULTIDRUG EFFLUX PUMP"/>
    <property type="match status" value="1"/>
</dbReference>
<keyword evidence="6 7" id="KW-0472">Membrane</keyword>
<feature type="transmembrane region" description="Helical" evidence="7">
    <location>
        <begin position="360"/>
        <end position="379"/>
    </location>
</feature>
<dbReference type="PANTHER" id="PTHR42925">
    <property type="entry name" value="MULTIDRUG AND TOXIN EFFLUX PROTEIN MATE FAMILY"/>
    <property type="match status" value="1"/>
</dbReference>
<dbReference type="PIRSF" id="PIRSF006603">
    <property type="entry name" value="DinF"/>
    <property type="match status" value="1"/>
</dbReference>
<keyword evidence="3" id="KW-1003">Cell membrane</keyword>
<sequence length="454" mass="49772">MAVLVRERKFYRTFFSMTAVVALQNLIVFGVNLADNIMIGQYSENALSGVAIVNQIQFLLQMIVVAGFGDAVAVVSSRYWGAKDLSAIRKLLSITMSLSILAAVLFWAVMFFFPAQVLSLFSSDAAVIAEGVAYTKIVCFTYLFFSVTNCLLASLRSVETVRIGFVVSLIAMVVNIFLNYVFIFGNLGAPRLGAPGAALATLIARVVECAIVLFYVFRMDRKLSMKLREFFRIDLPLLRLYLKVGYPVICAGALWGIAMAAQTAILGHLGSQAIAANSIATTLFQVITVVSMASGSVTAVMIGKTIGEKRMDAIRPYTKTFQVLFLLIGILTGAALFLLRKPVLSLYEITEETRAMSMQFLTVLAVTVVGTAYQVPCLCGIVRGGGDTRFVFINDMIFMWGIVLPVSAVAAFLLNLPPLWVFICLKMDQILKCIVAVVKVNRYSWLRDWSSAKS</sequence>
<dbReference type="InterPro" id="IPR047135">
    <property type="entry name" value="YsiQ"/>
</dbReference>
<reference evidence="8" key="1">
    <citation type="submission" date="2020-08" db="EMBL/GenBank/DDBJ databases">
        <title>Genome public.</title>
        <authorList>
            <person name="Liu C."/>
            <person name="Sun Q."/>
        </authorList>
    </citation>
    <scope>NUCLEOTIDE SEQUENCE</scope>
    <source>
        <strain evidence="8">NSJ-40</strain>
    </source>
</reference>
<feature type="transmembrane region" description="Helical" evidence="7">
    <location>
        <begin position="164"/>
        <end position="185"/>
    </location>
</feature>
<comment type="caution">
    <text evidence="8">The sequence shown here is derived from an EMBL/GenBank/DDBJ whole genome shotgun (WGS) entry which is preliminary data.</text>
</comment>
<name>A0A926D7E9_9FIRM</name>
<organism evidence="8 9">
    <name type="scientific">Yeguia hominis</name>
    <dbReference type="NCBI Taxonomy" id="2763662"/>
    <lineage>
        <taxon>Bacteria</taxon>
        <taxon>Bacillati</taxon>
        <taxon>Bacillota</taxon>
        <taxon>Clostridia</taxon>
        <taxon>Eubacteriales</taxon>
        <taxon>Yeguiaceae</taxon>
        <taxon>Yeguia</taxon>
    </lineage>
</organism>
<dbReference type="GO" id="GO:0015297">
    <property type="term" value="F:antiporter activity"/>
    <property type="evidence" value="ECO:0007669"/>
    <property type="project" value="InterPro"/>
</dbReference>
<dbReference type="NCBIfam" id="TIGR00797">
    <property type="entry name" value="matE"/>
    <property type="match status" value="1"/>
</dbReference>
<keyword evidence="5 7" id="KW-1133">Transmembrane helix</keyword>
<evidence type="ECO:0000256" key="6">
    <source>
        <dbReference type="ARBA" id="ARBA00023136"/>
    </source>
</evidence>
<keyword evidence="2" id="KW-0813">Transport</keyword>
<feature type="transmembrane region" description="Helical" evidence="7">
    <location>
        <begin position="133"/>
        <end position="152"/>
    </location>
</feature>
<dbReference type="Proteomes" id="UP000651482">
    <property type="component" value="Unassembled WGS sequence"/>
</dbReference>
<feature type="transmembrane region" description="Helical" evidence="7">
    <location>
        <begin position="58"/>
        <end position="79"/>
    </location>
</feature>
<dbReference type="RefSeq" id="WP_249318405.1">
    <property type="nucleotide sequence ID" value="NZ_JACRSN010000003.1"/>
</dbReference>
<evidence type="ECO:0000256" key="7">
    <source>
        <dbReference type="SAM" id="Phobius"/>
    </source>
</evidence>
<feature type="transmembrane region" description="Helical" evidence="7">
    <location>
        <begin position="323"/>
        <end position="340"/>
    </location>
</feature>
<comment type="subcellular location">
    <subcellularLocation>
        <location evidence="1">Cell membrane</location>
        <topology evidence="1">Multi-pass membrane protein</topology>
    </subcellularLocation>
</comment>
<evidence type="ECO:0000256" key="3">
    <source>
        <dbReference type="ARBA" id="ARBA00022475"/>
    </source>
</evidence>
<dbReference type="Pfam" id="PF01554">
    <property type="entry name" value="MatE"/>
    <property type="match status" value="2"/>
</dbReference>
<feature type="transmembrane region" description="Helical" evidence="7">
    <location>
        <begin position="391"/>
        <end position="413"/>
    </location>
</feature>
<dbReference type="AlphaFoldDB" id="A0A926D7E9"/>
<feature type="transmembrane region" description="Helical" evidence="7">
    <location>
        <begin position="197"/>
        <end position="217"/>
    </location>
</feature>
<evidence type="ECO:0000256" key="2">
    <source>
        <dbReference type="ARBA" id="ARBA00022448"/>
    </source>
</evidence>
<dbReference type="CDD" id="cd13134">
    <property type="entry name" value="MATE_like_8"/>
    <property type="match status" value="1"/>
</dbReference>
<gene>
    <name evidence="8" type="ORF">IAG03_03470</name>
</gene>
<feature type="transmembrane region" description="Helical" evidence="7">
    <location>
        <begin position="91"/>
        <end position="113"/>
    </location>
</feature>
<evidence type="ECO:0000256" key="4">
    <source>
        <dbReference type="ARBA" id="ARBA00022692"/>
    </source>
</evidence>
<evidence type="ECO:0000256" key="5">
    <source>
        <dbReference type="ARBA" id="ARBA00022989"/>
    </source>
</evidence>